<gene>
    <name evidence="1" type="ORF">A3D01_02065</name>
</gene>
<evidence type="ECO:0000313" key="1">
    <source>
        <dbReference type="EMBL" id="OGM32150.1"/>
    </source>
</evidence>
<evidence type="ECO:0000313" key="2">
    <source>
        <dbReference type="Proteomes" id="UP000177169"/>
    </source>
</evidence>
<organism evidence="1 2">
    <name type="scientific">Candidatus Woesebacteria bacterium RIFCSPHIGHO2_02_FULL_39_13</name>
    <dbReference type="NCBI Taxonomy" id="1802505"/>
    <lineage>
        <taxon>Bacteria</taxon>
        <taxon>Candidatus Woeseibacteriota</taxon>
    </lineage>
</organism>
<sequence length="149" mass="17162">MSDVTLYTDEGAESTQALELLKAHKIPFNEIRKGRDAEFDYDWYFPTISAPGTQIFHHSGLFWIKQAIFQLTSCPILYIDALEDNQDLLDKFDDPEDPIVVFTTRELARADPMGYWTETYEFPALILYAMEGDPKIITGLEDIESWLNS</sequence>
<dbReference type="STRING" id="1802505.A3D01_02065"/>
<dbReference type="EMBL" id="MGGR01000035">
    <property type="protein sequence ID" value="OGM32150.1"/>
    <property type="molecule type" value="Genomic_DNA"/>
</dbReference>
<reference evidence="1 2" key="1">
    <citation type="journal article" date="2016" name="Nat. Commun.">
        <title>Thousands of microbial genomes shed light on interconnected biogeochemical processes in an aquifer system.</title>
        <authorList>
            <person name="Anantharaman K."/>
            <person name="Brown C.T."/>
            <person name="Hug L.A."/>
            <person name="Sharon I."/>
            <person name="Castelle C.J."/>
            <person name="Probst A.J."/>
            <person name="Thomas B.C."/>
            <person name="Singh A."/>
            <person name="Wilkins M.J."/>
            <person name="Karaoz U."/>
            <person name="Brodie E.L."/>
            <person name="Williams K.H."/>
            <person name="Hubbard S.S."/>
            <person name="Banfield J.F."/>
        </authorList>
    </citation>
    <scope>NUCLEOTIDE SEQUENCE [LARGE SCALE GENOMIC DNA]</scope>
</reference>
<dbReference type="AlphaFoldDB" id="A0A1F7YY64"/>
<dbReference type="Proteomes" id="UP000177169">
    <property type="component" value="Unassembled WGS sequence"/>
</dbReference>
<comment type="caution">
    <text evidence="1">The sequence shown here is derived from an EMBL/GenBank/DDBJ whole genome shotgun (WGS) entry which is preliminary data.</text>
</comment>
<proteinExistence type="predicted"/>
<protein>
    <submittedName>
        <fullName evidence="1">Uncharacterized protein</fullName>
    </submittedName>
</protein>
<accession>A0A1F7YY64</accession>
<name>A0A1F7YY64_9BACT</name>